<dbReference type="SMART" id="SM00128">
    <property type="entry name" value="IPPc"/>
    <property type="match status" value="1"/>
</dbReference>
<feature type="region of interest" description="Disordered" evidence="4">
    <location>
        <begin position="495"/>
        <end position="525"/>
    </location>
</feature>
<comment type="caution">
    <text evidence="6">The sequence shown here is derived from an EMBL/GenBank/DDBJ whole genome shotgun (WGS) entry which is preliminary data.</text>
</comment>
<comment type="similarity">
    <text evidence="3">Belongs to the inositol 1,4,5-trisphosphate 5-phosphatase type I family.</text>
</comment>
<dbReference type="InterPro" id="IPR039737">
    <property type="entry name" value="INPP5A"/>
</dbReference>
<evidence type="ECO:0000313" key="6">
    <source>
        <dbReference type="EMBL" id="KNC31384.1"/>
    </source>
</evidence>
<evidence type="ECO:0000256" key="4">
    <source>
        <dbReference type="SAM" id="MobiDB-lite"/>
    </source>
</evidence>
<dbReference type="Proteomes" id="UP000037069">
    <property type="component" value="Unassembled WGS sequence"/>
</dbReference>
<dbReference type="PANTHER" id="PTHR12997">
    <property type="entry name" value="TYPE I INOSITOL-1,4,5-TRISPHOSPHATE 5-PHOSPHATASE"/>
    <property type="match status" value="1"/>
</dbReference>
<dbReference type="InterPro" id="IPR000300">
    <property type="entry name" value="IPPc"/>
</dbReference>
<sequence length="645" mass="73633">MGALGNLYFVHNSLKVVKMWNFLTHNWESAEGKNIYSGNIETISTKEKSKFPQHFFPECKWSRKGFMRTRWDLNNTVFDLVNIHLFHDASNLAACEEFPSVYCKTRRRALVHTLERFHLDEKNGLAPFFVFGDFNFRCDTEGVIKELTENLTAHRIHSTKNDCTKVHYRNAGGDNILTVGKKEFNHADHQLKFKESWLKKFDRELEPLTEFLIEFPINFPPSYPYEEDPEMPTDYMSTRCPSWCDRILMSVQAKEIIHKTESPNIYSIMGEEVCMGDHKPVYLNIRLKSNQGTYRCCSCYLLNANNNKSTSHQIPADTVTPLCCADEQHTTISNEAMYCPHRSKIYNDVIQECKYLNKYIKCLSITNTIDKNENENVIDSVTELYQTNAIQSSQIGGNVEESIKTKWPPVSINIIDSDNIHVCMCSQIPIGNKVDNDDSVDGSICPECQNIIKKQPAEPRYRLISKRLMLSNNIIVNRIDTQHLSTYFDISQKRQDPYTPESAESHSPCPELSSSTTTSSNSRSPAIDCRQLLEVDSNKVVLKPHVLSDLNIENLKGLVKSSEHEEGVVNCDVDIKKQQRGVVSPVQLKSRLEDLQKKSSVQNLKFKSGTAGNIDVEDVDDICQTTNAGVQQYHNSCLPKCCNIH</sequence>
<proteinExistence type="inferred from homology"/>
<dbReference type="Gene3D" id="3.60.10.10">
    <property type="entry name" value="Endonuclease/exonuclease/phosphatase"/>
    <property type="match status" value="1"/>
</dbReference>
<accession>A0A0L0CIV5</accession>
<gene>
    <name evidence="6" type="ORF">FF38_09735</name>
</gene>
<evidence type="ECO:0000256" key="1">
    <source>
        <dbReference type="ARBA" id="ARBA00012997"/>
    </source>
</evidence>
<dbReference type="Pfam" id="PF22669">
    <property type="entry name" value="Exo_endo_phos2"/>
    <property type="match status" value="1"/>
</dbReference>
<dbReference type="SUPFAM" id="SSF56219">
    <property type="entry name" value="DNase I-like"/>
    <property type="match status" value="1"/>
</dbReference>
<organism evidence="6 7">
    <name type="scientific">Lucilia cuprina</name>
    <name type="common">Green bottle fly</name>
    <name type="synonym">Australian sheep blowfly</name>
    <dbReference type="NCBI Taxonomy" id="7375"/>
    <lineage>
        <taxon>Eukaryota</taxon>
        <taxon>Metazoa</taxon>
        <taxon>Ecdysozoa</taxon>
        <taxon>Arthropoda</taxon>
        <taxon>Hexapoda</taxon>
        <taxon>Insecta</taxon>
        <taxon>Pterygota</taxon>
        <taxon>Neoptera</taxon>
        <taxon>Endopterygota</taxon>
        <taxon>Diptera</taxon>
        <taxon>Brachycera</taxon>
        <taxon>Muscomorpha</taxon>
        <taxon>Oestroidea</taxon>
        <taxon>Calliphoridae</taxon>
        <taxon>Luciliinae</taxon>
        <taxon>Lucilia</taxon>
    </lineage>
</organism>
<keyword evidence="2" id="KW-0378">Hydrolase</keyword>
<reference evidence="6 7" key="1">
    <citation type="journal article" date="2015" name="Nat. Commun.">
        <title>Lucilia cuprina genome unlocks parasitic fly biology to underpin future interventions.</title>
        <authorList>
            <person name="Anstead C.A."/>
            <person name="Korhonen P.K."/>
            <person name="Young N.D."/>
            <person name="Hall R.S."/>
            <person name="Jex A.R."/>
            <person name="Murali S.C."/>
            <person name="Hughes D.S."/>
            <person name="Lee S.F."/>
            <person name="Perry T."/>
            <person name="Stroehlein A.J."/>
            <person name="Ansell B.R."/>
            <person name="Breugelmans B."/>
            <person name="Hofmann A."/>
            <person name="Qu J."/>
            <person name="Dugan S."/>
            <person name="Lee S.L."/>
            <person name="Chao H."/>
            <person name="Dinh H."/>
            <person name="Han Y."/>
            <person name="Doddapaneni H.V."/>
            <person name="Worley K.C."/>
            <person name="Muzny D.M."/>
            <person name="Ioannidis P."/>
            <person name="Waterhouse R.M."/>
            <person name="Zdobnov E.M."/>
            <person name="James P.J."/>
            <person name="Bagnall N.H."/>
            <person name="Kotze A.C."/>
            <person name="Gibbs R.A."/>
            <person name="Richards S."/>
            <person name="Batterham P."/>
            <person name="Gasser R.B."/>
        </authorList>
    </citation>
    <scope>NUCLEOTIDE SEQUENCE [LARGE SCALE GENOMIC DNA]</scope>
    <source>
        <strain evidence="6 7">LS</strain>
        <tissue evidence="6">Full body</tissue>
    </source>
</reference>
<keyword evidence="7" id="KW-1185">Reference proteome</keyword>
<dbReference type="PANTHER" id="PTHR12997:SF2">
    <property type="entry name" value="INOSITOL POLYPHOSPHATE-5-PHOSPHATASE A"/>
    <property type="match status" value="1"/>
</dbReference>
<evidence type="ECO:0000259" key="5">
    <source>
        <dbReference type="SMART" id="SM00128"/>
    </source>
</evidence>
<dbReference type="EMBL" id="JRES01000426">
    <property type="protein sequence ID" value="KNC31384.1"/>
    <property type="molecule type" value="Genomic_DNA"/>
</dbReference>
<dbReference type="AlphaFoldDB" id="A0A0L0CIV5"/>
<evidence type="ECO:0000313" key="7">
    <source>
        <dbReference type="Proteomes" id="UP000037069"/>
    </source>
</evidence>
<dbReference type="STRING" id="7375.A0A0L0CIV5"/>
<dbReference type="GO" id="GO:0046856">
    <property type="term" value="P:phosphatidylinositol dephosphorylation"/>
    <property type="evidence" value="ECO:0007669"/>
    <property type="project" value="InterPro"/>
</dbReference>
<dbReference type="InterPro" id="IPR036691">
    <property type="entry name" value="Endo/exonu/phosph_ase_sf"/>
</dbReference>
<protein>
    <recommendedName>
        <fullName evidence="1">inositol-polyphosphate 5-phosphatase</fullName>
        <ecNumber evidence="1">3.1.3.56</ecNumber>
    </recommendedName>
</protein>
<dbReference type="OrthoDB" id="5780965at2759"/>
<name>A0A0L0CIV5_LUCCU</name>
<evidence type="ECO:0000256" key="2">
    <source>
        <dbReference type="ARBA" id="ARBA00022801"/>
    </source>
</evidence>
<evidence type="ECO:0000256" key="3">
    <source>
        <dbReference type="ARBA" id="ARBA00023599"/>
    </source>
</evidence>
<feature type="compositionally biased region" description="Low complexity" evidence="4">
    <location>
        <begin position="513"/>
        <end position="524"/>
    </location>
</feature>
<dbReference type="EC" id="3.1.3.56" evidence="1"/>
<dbReference type="GO" id="GO:0004445">
    <property type="term" value="F:inositol-polyphosphate 5-phosphatase activity"/>
    <property type="evidence" value="ECO:0007669"/>
    <property type="project" value="UniProtKB-EC"/>
</dbReference>
<feature type="domain" description="Inositol polyphosphate-related phosphatase" evidence="5">
    <location>
        <begin position="1"/>
        <end position="293"/>
    </location>
</feature>